<feature type="domain" description="Integrase zinc-binding" evidence="9">
    <location>
        <begin position="316"/>
        <end position="353"/>
    </location>
</feature>
<dbReference type="GO" id="GO:0004519">
    <property type="term" value="F:endonuclease activity"/>
    <property type="evidence" value="ECO:0007669"/>
    <property type="project" value="UniProtKB-KW"/>
</dbReference>
<evidence type="ECO:0000256" key="2">
    <source>
        <dbReference type="ARBA" id="ARBA00022695"/>
    </source>
</evidence>
<feature type="domain" description="Reverse transcriptase RNase H-like" evidence="8">
    <location>
        <begin position="235"/>
        <end position="269"/>
    </location>
</feature>
<keyword evidence="4" id="KW-0255">Endonuclease</keyword>
<feature type="domain" description="Reverse transcriptase" evidence="7">
    <location>
        <begin position="130"/>
        <end position="202"/>
    </location>
</feature>
<dbReference type="Pfam" id="PF00078">
    <property type="entry name" value="RVT_1"/>
    <property type="match status" value="1"/>
</dbReference>
<dbReference type="InterPro" id="IPR053134">
    <property type="entry name" value="RNA-dir_DNA_polymerase"/>
</dbReference>
<evidence type="ECO:0000256" key="5">
    <source>
        <dbReference type="ARBA" id="ARBA00022801"/>
    </source>
</evidence>
<dbReference type="InterPro" id="IPR043502">
    <property type="entry name" value="DNA/RNA_pol_sf"/>
</dbReference>
<evidence type="ECO:0000259" key="9">
    <source>
        <dbReference type="Pfam" id="PF17921"/>
    </source>
</evidence>
<keyword evidence="6 10" id="KW-0695">RNA-directed DNA polymerase</keyword>
<feature type="non-terminal residue" evidence="10">
    <location>
        <position position="1"/>
    </location>
</feature>
<keyword evidence="1" id="KW-0808">Transferase</keyword>
<dbReference type="Pfam" id="PF17921">
    <property type="entry name" value="Integrase_H2C2"/>
    <property type="match status" value="1"/>
</dbReference>
<proteinExistence type="predicted"/>
<keyword evidence="5" id="KW-0378">Hydrolase</keyword>
<dbReference type="InterPro" id="IPR043128">
    <property type="entry name" value="Rev_trsase/Diguanyl_cyclase"/>
</dbReference>
<protein>
    <submittedName>
        <fullName evidence="10">Putative reverse transcriptase domain-containing protein</fullName>
    </submittedName>
</protein>
<dbReference type="SUPFAM" id="SSF56672">
    <property type="entry name" value="DNA/RNA polymerases"/>
    <property type="match status" value="1"/>
</dbReference>
<dbReference type="PANTHER" id="PTHR24559:SF427">
    <property type="entry name" value="RNA-DIRECTED DNA POLYMERASE"/>
    <property type="match status" value="1"/>
</dbReference>
<dbReference type="Gene3D" id="1.10.340.70">
    <property type="match status" value="1"/>
</dbReference>
<name>A0A699J6S5_TANCI</name>
<dbReference type="CDD" id="cd01647">
    <property type="entry name" value="RT_LTR"/>
    <property type="match status" value="1"/>
</dbReference>
<sequence>VVDTWSSAPGDNRNDMRNLTKKLKGPHALSWKPCQGDSLNLPDHRYIADVAASFQRSQVHIIKLSIHYKQDYPPQEVVEQSRMSRHYPSKDNEIITGKRSKVRDLDNEEKFKTSTLGEIVSLEKSNKNVIVFMNLMNRVCKSYLDNYVIVFIDDILIYSKNKKEHEGHLKLILRFLKEEKLFAKFSKCEFWLSTVKFLGHVIDSEGIHVDPAKIESNKDWASPKTPTEIHQFLGSENFVVYCDASHKGLGAVLMQMENVIAYVSCQLKQILDAQIEARKEENYGAEDLCGMFKKLEPRADGTLCLRNRSWIPCFGDLRTLIMHESHKSKYSIHPGSEKMYQDLKKLYWLPNIKLKSPLMSENESMEKLTRQYLNEVVSRYGVQVSIVFDRDEQLSRVHSTFHISNLKKCFFDELLYIPLDEIQIDDKLNFIEEPVEIMDREVKRLKQSRIPIVKVRWNSMRGPEFT</sequence>
<dbReference type="GO" id="GO:0016787">
    <property type="term" value="F:hydrolase activity"/>
    <property type="evidence" value="ECO:0007669"/>
    <property type="project" value="UniProtKB-KW"/>
</dbReference>
<evidence type="ECO:0000259" key="7">
    <source>
        <dbReference type="Pfam" id="PF00078"/>
    </source>
</evidence>
<evidence type="ECO:0000259" key="8">
    <source>
        <dbReference type="Pfam" id="PF17917"/>
    </source>
</evidence>
<evidence type="ECO:0000256" key="3">
    <source>
        <dbReference type="ARBA" id="ARBA00022722"/>
    </source>
</evidence>
<dbReference type="AlphaFoldDB" id="A0A699J6S5"/>
<dbReference type="Pfam" id="PF17917">
    <property type="entry name" value="RT_RNaseH"/>
    <property type="match status" value="1"/>
</dbReference>
<evidence type="ECO:0000313" key="10">
    <source>
        <dbReference type="EMBL" id="GFA11514.1"/>
    </source>
</evidence>
<keyword evidence="3" id="KW-0540">Nuclease</keyword>
<dbReference type="InterPro" id="IPR000477">
    <property type="entry name" value="RT_dom"/>
</dbReference>
<dbReference type="GO" id="GO:0003964">
    <property type="term" value="F:RNA-directed DNA polymerase activity"/>
    <property type="evidence" value="ECO:0007669"/>
    <property type="project" value="UniProtKB-KW"/>
</dbReference>
<gene>
    <name evidence="10" type="ORF">Tci_583486</name>
</gene>
<evidence type="ECO:0000256" key="6">
    <source>
        <dbReference type="ARBA" id="ARBA00022918"/>
    </source>
</evidence>
<reference evidence="10" key="1">
    <citation type="journal article" date="2019" name="Sci. Rep.">
        <title>Draft genome of Tanacetum cinerariifolium, the natural source of mosquito coil.</title>
        <authorList>
            <person name="Yamashiro T."/>
            <person name="Shiraishi A."/>
            <person name="Satake H."/>
            <person name="Nakayama K."/>
        </authorList>
    </citation>
    <scope>NUCLEOTIDE SEQUENCE</scope>
</reference>
<evidence type="ECO:0000256" key="4">
    <source>
        <dbReference type="ARBA" id="ARBA00022759"/>
    </source>
</evidence>
<dbReference type="Gene3D" id="3.30.70.270">
    <property type="match status" value="1"/>
</dbReference>
<dbReference type="EMBL" id="BKCJ010371189">
    <property type="protein sequence ID" value="GFA11514.1"/>
    <property type="molecule type" value="Genomic_DNA"/>
</dbReference>
<organism evidence="10">
    <name type="scientific">Tanacetum cinerariifolium</name>
    <name type="common">Dalmatian daisy</name>
    <name type="synonym">Chrysanthemum cinerariifolium</name>
    <dbReference type="NCBI Taxonomy" id="118510"/>
    <lineage>
        <taxon>Eukaryota</taxon>
        <taxon>Viridiplantae</taxon>
        <taxon>Streptophyta</taxon>
        <taxon>Embryophyta</taxon>
        <taxon>Tracheophyta</taxon>
        <taxon>Spermatophyta</taxon>
        <taxon>Magnoliopsida</taxon>
        <taxon>eudicotyledons</taxon>
        <taxon>Gunneridae</taxon>
        <taxon>Pentapetalae</taxon>
        <taxon>asterids</taxon>
        <taxon>campanulids</taxon>
        <taxon>Asterales</taxon>
        <taxon>Asteraceae</taxon>
        <taxon>Asteroideae</taxon>
        <taxon>Anthemideae</taxon>
        <taxon>Anthemidinae</taxon>
        <taxon>Tanacetum</taxon>
    </lineage>
</organism>
<dbReference type="InterPro" id="IPR041373">
    <property type="entry name" value="RT_RNaseH"/>
</dbReference>
<dbReference type="InterPro" id="IPR041588">
    <property type="entry name" value="Integrase_H2C2"/>
</dbReference>
<evidence type="ECO:0000256" key="1">
    <source>
        <dbReference type="ARBA" id="ARBA00022679"/>
    </source>
</evidence>
<dbReference type="PANTHER" id="PTHR24559">
    <property type="entry name" value="TRANSPOSON TY3-I GAG-POL POLYPROTEIN"/>
    <property type="match status" value="1"/>
</dbReference>
<comment type="caution">
    <text evidence="10">The sequence shown here is derived from an EMBL/GenBank/DDBJ whole genome shotgun (WGS) entry which is preliminary data.</text>
</comment>
<accession>A0A699J6S5</accession>
<keyword evidence="2" id="KW-0548">Nucleotidyltransferase</keyword>